<keyword evidence="5" id="KW-0472">Membrane</keyword>
<organism evidence="6 7">
    <name type="scientific">Halocaridina rubra</name>
    <name type="common">Hawaiian red shrimp</name>
    <dbReference type="NCBI Taxonomy" id="373956"/>
    <lineage>
        <taxon>Eukaryota</taxon>
        <taxon>Metazoa</taxon>
        <taxon>Ecdysozoa</taxon>
        <taxon>Arthropoda</taxon>
        <taxon>Crustacea</taxon>
        <taxon>Multicrustacea</taxon>
        <taxon>Malacostraca</taxon>
        <taxon>Eumalacostraca</taxon>
        <taxon>Eucarida</taxon>
        <taxon>Decapoda</taxon>
        <taxon>Pleocyemata</taxon>
        <taxon>Caridea</taxon>
        <taxon>Atyoidea</taxon>
        <taxon>Atyidae</taxon>
        <taxon>Halocaridina</taxon>
    </lineage>
</organism>
<dbReference type="GO" id="GO:0022857">
    <property type="term" value="F:transmembrane transporter activity"/>
    <property type="evidence" value="ECO:0007669"/>
    <property type="project" value="InterPro"/>
</dbReference>
<dbReference type="SUPFAM" id="SSF103473">
    <property type="entry name" value="MFS general substrate transporter"/>
    <property type="match status" value="1"/>
</dbReference>
<gene>
    <name evidence="6" type="ORF">SK128_009718</name>
</gene>
<dbReference type="Proteomes" id="UP001381693">
    <property type="component" value="Unassembled WGS sequence"/>
</dbReference>
<dbReference type="EMBL" id="JAXCGZ010001917">
    <property type="protein sequence ID" value="KAK7085049.1"/>
    <property type="molecule type" value="Genomic_DNA"/>
</dbReference>
<dbReference type="Pfam" id="PF00083">
    <property type="entry name" value="Sugar_tr"/>
    <property type="match status" value="1"/>
</dbReference>
<accession>A0AAN8XSP3</accession>
<dbReference type="InterPro" id="IPR005828">
    <property type="entry name" value="MFS_sugar_transport-like"/>
</dbReference>
<reference evidence="6 7" key="1">
    <citation type="submission" date="2023-11" db="EMBL/GenBank/DDBJ databases">
        <title>Halocaridina rubra genome assembly.</title>
        <authorList>
            <person name="Smith C."/>
        </authorList>
    </citation>
    <scope>NUCLEOTIDE SEQUENCE [LARGE SCALE GENOMIC DNA]</scope>
    <source>
        <strain evidence="6">EP-1</strain>
        <tissue evidence="6">Whole</tissue>
    </source>
</reference>
<dbReference type="InterPro" id="IPR050814">
    <property type="entry name" value="Myo-inositol_Transporter"/>
</dbReference>
<dbReference type="AlphaFoldDB" id="A0AAN8XSP3"/>
<evidence type="ECO:0000313" key="6">
    <source>
        <dbReference type="EMBL" id="KAK7085049.1"/>
    </source>
</evidence>
<dbReference type="GO" id="GO:0016020">
    <property type="term" value="C:membrane"/>
    <property type="evidence" value="ECO:0007669"/>
    <property type="project" value="UniProtKB-SubCell"/>
</dbReference>
<dbReference type="PANTHER" id="PTHR48020">
    <property type="entry name" value="PROTON MYO-INOSITOL COTRANSPORTER"/>
    <property type="match status" value="1"/>
</dbReference>
<keyword evidence="7" id="KW-1185">Reference proteome</keyword>
<evidence type="ECO:0000256" key="5">
    <source>
        <dbReference type="ARBA" id="ARBA00023136"/>
    </source>
</evidence>
<comment type="subcellular location">
    <subcellularLocation>
        <location evidence="1">Membrane</location>
    </subcellularLocation>
</comment>
<evidence type="ECO:0000256" key="1">
    <source>
        <dbReference type="ARBA" id="ARBA00004370"/>
    </source>
</evidence>
<name>A0AAN8XSP3_HALRR</name>
<proteinExistence type="predicted"/>
<evidence type="ECO:0000256" key="2">
    <source>
        <dbReference type="ARBA" id="ARBA00022448"/>
    </source>
</evidence>
<evidence type="ECO:0000313" key="7">
    <source>
        <dbReference type="Proteomes" id="UP001381693"/>
    </source>
</evidence>
<evidence type="ECO:0000256" key="3">
    <source>
        <dbReference type="ARBA" id="ARBA00022692"/>
    </source>
</evidence>
<protein>
    <submittedName>
        <fullName evidence="6">Uncharacterized protein</fullName>
    </submittedName>
</protein>
<evidence type="ECO:0000256" key="4">
    <source>
        <dbReference type="ARBA" id="ARBA00022989"/>
    </source>
</evidence>
<dbReference type="Gene3D" id="1.10.286.90">
    <property type="entry name" value="MFS transporter, transmembrane helix TM10b"/>
    <property type="match status" value="1"/>
</dbReference>
<keyword evidence="3" id="KW-0812">Transmembrane</keyword>
<sequence>MYLSSVNLLGSSFLTPPVPFRCFSGQEAFWNSSKSKAEGFWNNTFDSSVVNETYFDSLCLSEQKYATQDVDGEPVLTGSQKRTSLASCPIIEYDTSIFSSTITFEFDLVCERSSLKPFFISTYTLGNILGCFLGGHIGDRWGRKLVSQIGSVISIVSFEVMLLVPNYPVILITRFIAGCFVVVTLVPSWSLGKFGLASESVRWLLLQGKTAEARKILERALKLHHIKELLPIEAVIAEFKEKKQVSTKTHEDQSSFWDPVVHIIKDGLRYLRSNAMRNIFVSLTFQRAMQKYTQVSRLSVSSTPYNILALIASCSISRVFYSIIGTPKLHLCHDIAICLEASPTGSFLIYLRV</sequence>
<dbReference type="Gene3D" id="1.20.1250.20">
    <property type="entry name" value="MFS general substrate transporter like domains"/>
    <property type="match status" value="1"/>
</dbReference>
<keyword evidence="2" id="KW-0813">Transport</keyword>
<dbReference type="InterPro" id="IPR036259">
    <property type="entry name" value="MFS_trans_sf"/>
</dbReference>
<comment type="caution">
    <text evidence="6">The sequence shown here is derived from an EMBL/GenBank/DDBJ whole genome shotgun (WGS) entry which is preliminary data.</text>
</comment>
<keyword evidence="4" id="KW-1133">Transmembrane helix</keyword>
<dbReference type="PANTHER" id="PTHR48020:SF12">
    <property type="entry name" value="PROTON MYO-INOSITOL COTRANSPORTER"/>
    <property type="match status" value="1"/>
</dbReference>